<dbReference type="InterPro" id="IPR011990">
    <property type="entry name" value="TPR-like_helical_dom_sf"/>
</dbReference>
<comment type="subcellular location">
    <subcellularLocation>
        <location evidence="1">Cell envelope</location>
    </subcellularLocation>
</comment>
<dbReference type="InterPro" id="IPR051263">
    <property type="entry name" value="C-type_cytochrome_biogenesis"/>
</dbReference>
<keyword evidence="3" id="KW-0201">Cytochrome c-type biogenesis</keyword>
<dbReference type="AlphaFoldDB" id="A0A6M8FA93"/>
<dbReference type="KEGG" id="pcam:HNE05_06930"/>
<keyword evidence="7" id="KW-1133">Transmembrane helix</keyword>
<accession>A0A6M8FA93</accession>
<feature type="repeat" description="TPR" evidence="5">
    <location>
        <begin position="219"/>
        <end position="252"/>
    </location>
</feature>
<evidence type="ECO:0000313" key="10">
    <source>
        <dbReference type="EMBL" id="QKE63103.1"/>
    </source>
</evidence>
<feature type="compositionally biased region" description="Polar residues" evidence="6">
    <location>
        <begin position="377"/>
        <end position="387"/>
    </location>
</feature>
<dbReference type="PROSITE" id="PS50005">
    <property type="entry name" value="TPR"/>
    <property type="match status" value="2"/>
</dbReference>
<organism evidence="10 11">
    <name type="scientific">Aquipseudomonas campi</name>
    <dbReference type="NCBI Taxonomy" id="2731681"/>
    <lineage>
        <taxon>Bacteria</taxon>
        <taxon>Pseudomonadati</taxon>
        <taxon>Pseudomonadota</taxon>
        <taxon>Gammaproteobacteria</taxon>
        <taxon>Pseudomonadales</taxon>
        <taxon>Pseudomonadaceae</taxon>
        <taxon>Aquipseudomonas</taxon>
    </lineage>
</organism>
<evidence type="ECO:0000259" key="9">
    <source>
        <dbReference type="Pfam" id="PF23914"/>
    </source>
</evidence>
<dbReference type="Proteomes" id="UP000501379">
    <property type="component" value="Chromosome"/>
</dbReference>
<name>A0A6M8FA93_9GAMM</name>
<evidence type="ECO:0000256" key="1">
    <source>
        <dbReference type="ARBA" id="ARBA00004196"/>
    </source>
</evidence>
<keyword evidence="11" id="KW-1185">Reference proteome</keyword>
<evidence type="ECO:0000256" key="3">
    <source>
        <dbReference type="ARBA" id="ARBA00022748"/>
    </source>
</evidence>
<dbReference type="InterPro" id="IPR056413">
    <property type="entry name" value="TPR_CcmH_CycH"/>
</dbReference>
<dbReference type="RefSeq" id="WP_173206025.1">
    <property type="nucleotide sequence ID" value="NZ_CP053697.2"/>
</dbReference>
<dbReference type="SUPFAM" id="SSF48452">
    <property type="entry name" value="TPR-like"/>
    <property type="match status" value="1"/>
</dbReference>
<dbReference type="InterPro" id="IPR017560">
    <property type="entry name" value="Cyt_c_biogenesis_CcmI"/>
</dbReference>
<evidence type="ECO:0000256" key="6">
    <source>
        <dbReference type="SAM" id="MobiDB-lite"/>
    </source>
</evidence>
<dbReference type="GO" id="GO:0017004">
    <property type="term" value="P:cytochrome complex assembly"/>
    <property type="evidence" value="ECO:0007669"/>
    <property type="project" value="UniProtKB-KW"/>
</dbReference>
<dbReference type="EMBL" id="CP053697">
    <property type="protein sequence ID" value="QKE63103.1"/>
    <property type="molecule type" value="Genomic_DNA"/>
</dbReference>
<sequence length="401" mass="43273">MIEFWLAAGLLLLVALAFLLIPVLRGRKAQAEEDRTALNVALYQERLAELQGQQAAGVLTAEQLQAGQAEAARELLADTEGTAGERVSRLGKALPLIAALLVPFAGLGLYMHWGASQQLAELENPSQPSIGEMTAKLERAVQADPKSAESWYFLGRIYMAQERAGEAAAAYEQAVGIAGRAPELLGQWAQALYFANQKQWSQQIQALTDEALKADPQEATSLGLLGIAAFEDERFAEAIDYWQRLVALMPAEDPSRQSIQGGIERARERLQAAGQPAPAGDTLTKSMPLLKVRVELASALQAKVQPGDTVFVFARAVSGPPMPLAVKRLTVAELPADVELSDRDAMMEQLKISSFAQVQLVARISRAGNATAGEWIGNSQPIASSSRDPQRLLIDSADQRK</sequence>
<evidence type="ECO:0000256" key="2">
    <source>
        <dbReference type="ARBA" id="ARBA00022737"/>
    </source>
</evidence>
<keyword evidence="7" id="KW-0472">Membrane</keyword>
<feature type="transmembrane region" description="Helical" evidence="7">
    <location>
        <begin position="6"/>
        <end position="24"/>
    </location>
</feature>
<feature type="repeat" description="TPR" evidence="5">
    <location>
        <begin position="148"/>
        <end position="181"/>
    </location>
</feature>
<feature type="domain" description="Cytochrome c-type biogenesis protein H Ig-like" evidence="8">
    <location>
        <begin position="290"/>
        <end position="395"/>
    </location>
</feature>
<protein>
    <submittedName>
        <fullName evidence="10">C-type cytochrome biogenesis protein CcmI</fullName>
    </submittedName>
</protein>
<gene>
    <name evidence="10" type="primary">ccmI</name>
    <name evidence="10" type="ORF">HNE05_06930</name>
</gene>
<keyword evidence="2" id="KW-0677">Repeat</keyword>
<dbReference type="Pfam" id="PF23892">
    <property type="entry name" value="Ig_CycH"/>
    <property type="match status" value="1"/>
</dbReference>
<keyword evidence="4 5" id="KW-0802">TPR repeat</keyword>
<feature type="domain" description="Cytochrome c-type biogenesis protein H TPR" evidence="9">
    <location>
        <begin position="124"/>
        <end position="255"/>
    </location>
</feature>
<dbReference type="PANTHER" id="PTHR47870">
    <property type="entry name" value="CYTOCHROME C-TYPE BIOGENESIS PROTEIN CCMH"/>
    <property type="match status" value="1"/>
</dbReference>
<evidence type="ECO:0000259" key="8">
    <source>
        <dbReference type="Pfam" id="PF23892"/>
    </source>
</evidence>
<evidence type="ECO:0000256" key="4">
    <source>
        <dbReference type="ARBA" id="ARBA00022803"/>
    </source>
</evidence>
<reference evidence="10" key="1">
    <citation type="submission" date="2020-07" db="EMBL/GenBank/DDBJ databases">
        <title>Nitrate ammonifying Pseudomonas campi sp. nov. isolated from German agricultural grassland.</title>
        <authorList>
            <person name="Timsy T."/>
            <person name="Ulrich A."/>
            <person name="Spanner T."/>
            <person name="Foesel B."/>
            <person name="Kolb S."/>
            <person name="Horn M.A."/>
            <person name="Behrendt U."/>
        </authorList>
    </citation>
    <scope>NUCLEOTIDE SEQUENCE</scope>
    <source>
        <strain evidence="10">S1-A32-2</strain>
    </source>
</reference>
<evidence type="ECO:0000256" key="7">
    <source>
        <dbReference type="SAM" id="Phobius"/>
    </source>
</evidence>
<dbReference type="InterPro" id="IPR019734">
    <property type="entry name" value="TPR_rpt"/>
</dbReference>
<dbReference type="GO" id="GO:0030313">
    <property type="term" value="C:cell envelope"/>
    <property type="evidence" value="ECO:0007669"/>
    <property type="project" value="UniProtKB-SubCell"/>
</dbReference>
<feature type="region of interest" description="Disordered" evidence="6">
    <location>
        <begin position="377"/>
        <end position="401"/>
    </location>
</feature>
<dbReference type="SMART" id="SM00028">
    <property type="entry name" value="TPR"/>
    <property type="match status" value="2"/>
</dbReference>
<dbReference type="GO" id="GO:0005886">
    <property type="term" value="C:plasma membrane"/>
    <property type="evidence" value="ECO:0007669"/>
    <property type="project" value="TreeGrafter"/>
</dbReference>
<proteinExistence type="predicted"/>
<dbReference type="Gene3D" id="1.25.40.10">
    <property type="entry name" value="Tetratricopeptide repeat domain"/>
    <property type="match status" value="1"/>
</dbReference>
<dbReference type="InterPro" id="IPR056412">
    <property type="entry name" value="Ig_CycH"/>
</dbReference>
<evidence type="ECO:0000313" key="11">
    <source>
        <dbReference type="Proteomes" id="UP000501379"/>
    </source>
</evidence>
<dbReference type="Pfam" id="PF23914">
    <property type="entry name" value="TPR_CcmH_CycH"/>
    <property type="match status" value="1"/>
</dbReference>
<keyword evidence="7" id="KW-0812">Transmembrane</keyword>
<dbReference type="PANTHER" id="PTHR47870:SF4">
    <property type="entry name" value="CYTOCHROME C-TYPE BIOGENESIS PROTEIN CYCH"/>
    <property type="match status" value="1"/>
</dbReference>
<feature type="transmembrane region" description="Helical" evidence="7">
    <location>
        <begin position="93"/>
        <end position="113"/>
    </location>
</feature>
<evidence type="ECO:0000256" key="5">
    <source>
        <dbReference type="PROSITE-ProRule" id="PRU00339"/>
    </source>
</evidence>
<dbReference type="NCBIfam" id="TIGR03142">
    <property type="entry name" value="cytochro_ccmI"/>
    <property type="match status" value="1"/>
</dbReference>